<dbReference type="Proteomes" id="UP000694412">
    <property type="component" value="Chromosome 10"/>
</dbReference>
<feature type="compositionally biased region" description="Basic and acidic residues" evidence="1">
    <location>
        <begin position="97"/>
        <end position="149"/>
    </location>
</feature>
<reference evidence="2" key="3">
    <citation type="submission" date="2025-09" db="UniProtKB">
        <authorList>
            <consortium name="Ensembl"/>
        </authorList>
    </citation>
    <scope>IDENTIFICATION</scope>
</reference>
<proteinExistence type="predicted"/>
<feature type="region of interest" description="Disordered" evidence="1">
    <location>
        <begin position="29"/>
        <end position="58"/>
    </location>
</feature>
<protein>
    <submittedName>
        <fullName evidence="2">Uncharacterized protein</fullName>
    </submittedName>
</protein>
<name>A0A8C2T8C7_COTJA</name>
<reference evidence="2" key="2">
    <citation type="submission" date="2025-08" db="UniProtKB">
        <authorList>
            <consortium name="Ensembl"/>
        </authorList>
    </citation>
    <scope>IDENTIFICATION</scope>
</reference>
<dbReference type="AlphaFoldDB" id="A0A8C2T8C7"/>
<accession>A0A8C2T8C7</accession>
<evidence type="ECO:0000313" key="3">
    <source>
        <dbReference type="Proteomes" id="UP000694412"/>
    </source>
</evidence>
<organism evidence="2 3">
    <name type="scientific">Coturnix japonica</name>
    <name type="common">Japanese quail</name>
    <name type="synonym">Coturnix coturnix japonica</name>
    <dbReference type="NCBI Taxonomy" id="93934"/>
    <lineage>
        <taxon>Eukaryota</taxon>
        <taxon>Metazoa</taxon>
        <taxon>Chordata</taxon>
        <taxon>Craniata</taxon>
        <taxon>Vertebrata</taxon>
        <taxon>Euteleostomi</taxon>
        <taxon>Archelosauria</taxon>
        <taxon>Archosauria</taxon>
        <taxon>Dinosauria</taxon>
        <taxon>Saurischia</taxon>
        <taxon>Theropoda</taxon>
        <taxon>Coelurosauria</taxon>
        <taxon>Aves</taxon>
        <taxon>Neognathae</taxon>
        <taxon>Galloanserae</taxon>
        <taxon>Galliformes</taxon>
        <taxon>Phasianidae</taxon>
        <taxon>Perdicinae</taxon>
        <taxon>Coturnix</taxon>
    </lineage>
</organism>
<dbReference type="Ensembl" id="ENSCJPT00005012806.1">
    <property type="protein sequence ID" value="ENSCJPP00005008455.1"/>
    <property type="gene ID" value="ENSCJPG00005007541.1"/>
</dbReference>
<evidence type="ECO:0000313" key="2">
    <source>
        <dbReference type="Ensembl" id="ENSCJPP00005008455.1"/>
    </source>
</evidence>
<feature type="region of interest" description="Disordered" evidence="1">
    <location>
        <begin position="83"/>
        <end position="166"/>
    </location>
</feature>
<feature type="compositionally biased region" description="Low complexity" evidence="1">
    <location>
        <begin position="38"/>
        <end position="50"/>
    </location>
</feature>
<sequence>MKKTLCLVDVPGGTDLILGLMDHRAELQGSAGSRGMRRASTAPRRAASSPHCSGRNDVSKAAHLHAELNSKAGGCGPAALQAPGGSGYKAPAPNEHPLSEHPPNEHPLNEHPPLEHPLSEHPLNEHPPNEHPLNEHPPNEHPLSEHPPNEHPPLVHPPSTRNRSAAFHSGMDSTYLPQRCHSPGHHCLRLFSPCTKKRQGMLTCCKNTWWYGQGRISFNTQWPY</sequence>
<keyword evidence="3" id="KW-1185">Reference proteome</keyword>
<reference evidence="2" key="1">
    <citation type="submission" date="2015-11" db="EMBL/GenBank/DDBJ databases">
        <authorList>
            <consortium name="International Coturnix japonica Genome Analysis Consortium"/>
            <person name="Warren W."/>
            <person name="Burt D.W."/>
            <person name="Antin P.B."/>
            <person name="Lanford R."/>
            <person name="Gros J."/>
            <person name="Wilson R.K."/>
        </authorList>
    </citation>
    <scope>NUCLEOTIDE SEQUENCE [LARGE SCALE GENOMIC DNA]</scope>
</reference>
<evidence type="ECO:0000256" key="1">
    <source>
        <dbReference type="SAM" id="MobiDB-lite"/>
    </source>
</evidence>